<dbReference type="GO" id="GO:0055085">
    <property type="term" value="P:transmembrane transport"/>
    <property type="evidence" value="ECO:0007669"/>
    <property type="project" value="TreeGrafter"/>
</dbReference>
<organism evidence="7 8">
    <name type="scientific">Hyphomicrobium sulfonivorans</name>
    <dbReference type="NCBI Taxonomy" id="121290"/>
    <lineage>
        <taxon>Bacteria</taxon>
        <taxon>Pseudomonadati</taxon>
        <taxon>Pseudomonadota</taxon>
        <taxon>Alphaproteobacteria</taxon>
        <taxon>Hyphomicrobiales</taxon>
        <taxon>Hyphomicrobiaceae</taxon>
        <taxon>Hyphomicrobium</taxon>
    </lineage>
</organism>
<dbReference type="InterPro" id="IPR002549">
    <property type="entry name" value="AI-2E-like"/>
</dbReference>
<dbReference type="PANTHER" id="PTHR21716">
    <property type="entry name" value="TRANSMEMBRANE PROTEIN"/>
    <property type="match status" value="1"/>
</dbReference>
<evidence type="ECO:0000256" key="4">
    <source>
        <dbReference type="ARBA" id="ARBA00022989"/>
    </source>
</evidence>
<dbReference type="OrthoDB" id="9799225at2"/>
<keyword evidence="5 6" id="KW-0472">Membrane</keyword>
<feature type="transmembrane region" description="Helical" evidence="6">
    <location>
        <begin position="197"/>
        <end position="224"/>
    </location>
</feature>
<dbReference type="RefSeq" id="WP_068463806.1">
    <property type="nucleotide sequence ID" value="NZ_LMTR01000082.1"/>
</dbReference>
<feature type="transmembrane region" description="Helical" evidence="6">
    <location>
        <begin position="287"/>
        <end position="320"/>
    </location>
</feature>
<comment type="subcellular location">
    <subcellularLocation>
        <location evidence="1">Membrane</location>
        <topology evidence="1">Multi-pass membrane protein</topology>
    </subcellularLocation>
</comment>
<comment type="similarity">
    <text evidence="2">Belongs to the autoinducer-2 exporter (AI-2E) (TC 2.A.86) family.</text>
</comment>
<proteinExistence type="inferred from homology"/>
<feature type="transmembrane region" description="Helical" evidence="6">
    <location>
        <begin position="56"/>
        <end position="81"/>
    </location>
</feature>
<evidence type="ECO:0000313" key="8">
    <source>
        <dbReference type="Proteomes" id="UP000059074"/>
    </source>
</evidence>
<sequence>MVTDNGRTALIICAAVLTIALAYFARSVFAPMALALFGIAVVWPVQRWLEARMPQLAALAISLLLTIIAIGALLLLSVWGVGQVGRWIALNAAQLQQAYGELTQWLEGFGIYLNGIFVEQFHVSWLVRRTQQIATMLSGLTGFSALVLVFLMLGLLEVRDLKAKLVSSCQPDTANRVLHTTGLIAEKFRRYAAIRTAASVLTGLLVALLCWLLGIDLALAWGVLAFALNFIPFIGPFIATVLPAAFAVVQFQSWEAAALILASSSVVQFLIGSYLEPRLSGSALSISPFLVIFAVFFGALLWGITGAFIGVPVAIAILTVLEQFPNTAWMAELMSGSPKRDDAQAA</sequence>
<evidence type="ECO:0000256" key="2">
    <source>
        <dbReference type="ARBA" id="ARBA00009773"/>
    </source>
</evidence>
<evidence type="ECO:0000256" key="3">
    <source>
        <dbReference type="ARBA" id="ARBA00022692"/>
    </source>
</evidence>
<name>A0A109BAV9_HYPSL</name>
<feature type="transmembrane region" description="Helical" evidence="6">
    <location>
        <begin position="7"/>
        <end position="25"/>
    </location>
</feature>
<dbReference type="AlphaFoldDB" id="A0A109BAV9"/>
<keyword evidence="8" id="KW-1185">Reference proteome</keyword>
<reference evidence="7 8" key="1">
    <citation type="submission" date="2015-10" db="EMBL/GenBank/DDBJ databases">
        <title>Transcriptomic analysis of a linuron degrading triple-species bacterial consortium.</title>
        <authorList>
            <person name="Albers P."/>
        </authorList>
    </citation>
    <scope>NUCLEOTIDE SEQUENCE [LARGE SCALE GENOMIC DNA]</scope>
    <source>
        <strain evidence="7 8">WDL6</strain>
    </source>
</reference>
<dbReference type="EMBL" id="LMTR01000082">
    <property type="protein sequence ID" value="KWT65197.1"/>
    <property type="molecule type" value="Genomic_DNA"/>
</dbReference>
<dbReference type="Pfam" id="PF01594">
    <property type="entry name" value="AI-2E_transport"/>
    <property type="match status" value="1"/>
</dbReference>
<dbReference type="STRING" id="121290.APY04_2946"/>
<evidence type="ECO:0000313" key="7">
    <source>
        <dbReference type="EMBL" id="KWT65197.1"/>
    </source>
</evidence>
<feature type="transmembrane region" description="Helical" evidence="6">
    <location>
        <begin position="230"/>
        <end position="249"/>
    </location>
</feature>
<feature type="transmembrane region" description="Helical" evidence="6">
    <location>
        <begin position="256"/>
        <end position="275"/>
    </location>
</feature>
<evidence type="ECO:0000256" key="1">
    <source>
        <dbReference type="ARBA" id="ARBA00004141"/>
    </source>
</evidence>
<accession>A0A109BAV9</accession>
<dbReference type="Proteomes" id="UP000059074">
    <property type="component" value="Unassembled WGS sequence"/>
</dbReference>
<dbReference type="PANTHER" id="PTHR21716:SF64">
    <property type="entry name" value="AI-2 TRANSPORT PROTEIN TQSA"/>
    <property type="match status" value="1"/>
</dbReference>
<keyword evidence="3 6" id="KW-0812">Transmembrane</keyword>
<evidence type="ECO:0000256" key="5">
    <source>
        <dbReference type="ARBA" id="ARBA00023136"/>
    </source>
</evidence>
<dbReference type="PATRIC" id="fig|121290.4.peg.547"/>
<gene>
    <name evidence="7" type="ORF">APY04_2946</name>
</gene>
<protein>
    <submittedName>
        <fullName evidence="7">Putative transporter</fullName>
    </submittedName>
</protein>
<keyword evidence="4 6" id="KW-1133">Transmembrane helix</keyword>
<feature type="transmembrane region" description="Helical" evidence="6">
    <location>
        <begin position="31"/>
        <end position="49"/>
    </location>
</feature>
<comment type="caution">
    <text evidence="7">The sequence shown here is derived from an EMBL/GenBank/DDBJ whole genome shotgun (WGS) entry which is preliminary data.</text>
</comment>
<dbReference type="GO" id="GO:0016020">
    <property type="term" value="C:membrane"/>
    <property type="evidence" value="ECO:0007669"/>
    <property type="project" value="UniProtKB-SubCell"/>
</dbReference>
<feature type="transmembrane region" description="Helical" evidence="6">
    <location>
        <begin position="133"/>
        <end position="156"/>
    </location>
</feature>
<evidence type="ECO:0000256" key="6">
    <source>
        <dbReference type="SAM" id="Phobius"/>
    </source>
</evidence>